<dbReference type="InterPro" id="IPR005119">
    <property type="entry name" value="LysR_subst-bd"/>
</dbReference>
<keyword evidence="7" id="KW-1185">Reference proteome</keyword>
<evidence type="ECO:0000313" key="6">
    <source>
        <dbReference type="EMBL" id="GAA4940780.1"/>
    </source>
</evidence>
<evidence type="ECO:0000256" key="2">
    <source>
        <dbReference type="ARBA" id="ARBA00023015"/>
    </source>
</evidence>
<dbReference type="Proteomes" id="UP001409585">
    <property type="component" value="Unassembled WGS sequence"/>
</dbReference>
<dbReference type="Gene3D" id="1.10.10.10">
    <property type="entry name" value="Winged helix-like DNA-binding domain superfamily/Winged helix DNA-binding domain"/>
    <property type="match status" value="1"/>
</dbReference>
<dbReference type="EMBL" id="BAABLX010000011">
    <property type="protein sequence ID" value="GAA4940780.1"/>
    <property type="molecule type" value="Genomic_DNA"/>
</dbReference>
<keyword evidence="4" id="KW-0804">Transcription</keyword>
<keyword evidence="2" id="KW-0805">Transcription regulation</keyword>
<keyword evidence="3" id="KW-0238">DNA-binding</keyword>
<dbReference type="Pfam" id="PF00126">
    <property type="entry name" value="HTH_1"/>
    <property type="match status" value="1"/>
</dbReference>
<comment type="caution">
    <text evidence="6">The sequence shown here is derived from an EMBL/GenBank/DDBJ whole genome shotgun (WGS) entry which is preliminary data.</text>
</comment>
<sequence length="298" mass="32708">MSTISSAHLRPLATFATVVECGSFAKAARMLNSSRSRVSEQITKLEEDLGVRLLQRSTRQLSITLEGQQVYEQARQLAPVIQGVESILNPAQPSGRVAITMTHDIAHKFLLPILDDFKNAYPKVELDLVLDDARVDMIAEQIDLAIRIGIPRDESLVARVMHEEKFSLFASSTFAEQHGPFKTVSQLEKLPWVVLNQASHNAILHLQQRGKSIVVRPQHYTGCNSPLMVQQMVLAGLGVGALLPGTVKAELASGNLVQVLPSVTSESVVFSLVYPSRRQVPARTRALIDFILGAKVFG</sequence>
<dbReference type="InterPro" id="IPR036390">
    <property type="entry name" value="WH_DNA-bd_sf"/>
</dbReference>
<dbReference type="Pfam" id="PF03466">
    <property type="entry name" value="LysR_substrate"/>
    <property type="match status" value="1"/>
</dbReference>
<dbReference type="AlphaFoldDB" id="A0AAV3U1E6"/>
<feature type="domain" description="HTH lysR-type" evidence="5">
    <location>
        <begin position="12"/>
        <end position="64"/>
    </location>
</feature>
<dbReference type="GO" id="GO:0003700">
    <property type="term" value="F:DNA-binding transcription factor activity"/>
    <property type="evidence" value="ECO:0007669"/>
    <property type="project" value="InterPro"/>
</dbReference>
<dbReference type="GO" id="GO:0043565">
    <property type="term" value="F:sequence-specific DNA binding"/>
    <property type="evidence" value="ECO:0007669"/>
    <property type="project" value="TreeGrafter"/>
</dbReference>
<name>A0AAV3U1E6_9ALTE</name>
<evidence type="ECO:0000256" key="4">
    <source>
        <dbReference type="ARBA" id="ARBA00023163"/>
    </source>
</evidence>
<dbReference type="InterPro" id="IPR036388">
    <property type="entry name" value="WH-like_DNA-bd_sf"/>
</dbReference>
<evidence type="ECO:0000256" key="1">
    <source>
        <dbReference type="ARBA" id="ARBA00009437"/>
    </source>
</evidence>
<evidence type="ECO:0000313" key="7">
    <source>
        <dbReference type="Proteomes" id="UP001409585"/>
    </source>
</evidence>
<dbReference type="RefSeq" id="WP_345420696.1">
    <property type="nucleotide sequence ID" value="NZ_AP031496.1"/>
</dbReference>
<protein>
    <submittedName>
        <fullName evidence="6">LysR family transcriptional regulator</fullName>
    </submittedName>
</protein>
<gene>
    <name evidence="6" type="ORF">GCM10025791_18920</name>
</gene>
<proteinExistence type="inferred from homology"/>
<dbReference type="PRINTS" id="PR00039">
    <property type="entry name" value="HTHLYSR"/>
</dbReference>
<comment type="similarity">
    <text evidence="1">Belongs to the LysR transcriptional regulatory family.</text>
</comment>
<reference evidence="7" key="1">
    <citation type="journal article" date="2019" name="Int. J. Syst. Evol. Microbiol.">
        <title>The Global Catalogue of Microorganisms (GCM) 10K type strain sequencing project: providing services to taxonomists for standard genome sequencing and annotation.</title>
        <authorList>
            <consortium name="The Broad Institute Genomics Platform"/>
            <consortium name="The Broad Institute Genome Sequencing Center for Infectious Disease"/>
            <person name="Wu L."/>
            <person name="Ma J."/>
        </authorList>
    </citation>
    <scope>NUCLEOTIDE SEQUENCE [LARGE SCALE GENOMIC DNA]</scope>
    <source>
        <strain evidence="7">JCM 19134</strain>
    </source>
</reference>
<organism evidence="6 7">
    <name type="scientific">Halioxenophilus aromaticivorans</name>
    <dbReference type="NCBI Taxonomy" id="1306992"/>
    <lineage>
        <taxon>Bacteria</taxon>
        <taxon>Pseudomonadati</taxon>
        <taxon>Pseudomonadota</taxon>
        <taxon>Gammaproteobacteria</taxon>
        <taxon>Alteromonadales</taxon>
        <taxon>Alteromonadaceae</taxon>
        <taxon>Halioxenophilus</taxon>
    </lineage>
</organism>
<dbReference type="InterPro" id="IPR000847">
    <property type="entry name" value="LysR_HTH_N"/>
</dbReference>
<dbReference type="SUPFAM" id="SSF46785">
    <property type="entry name" value="Winged helix' DNA-binding domain"/>
    <property type="match status" value="1"/>
</dbReference>
<dbReference type="SUPFAM" id="SSF53850">
    <property type="entry name" value="Periplasmic binding protein-like II"/>
    <property type="match status" value="1"/>
</dbReference>
<dbReference type="InterPro" id="IPR058163">
    <property type="entry name" value="LysR-type_TF_proteobact-type"/>
</dbReference>
<dbReference type="PANTHER" id="PTHR30537">
    <property type="entry name" value="HTH-TYPE TRANSCRIPTIONAL REGULATOR"/>
    <property type="match status" value="1"/>
</dbReference>
<evidence type="ECO:0000259" key="5">
    <source>
        <dbReference type="PROSITE" id="PS50931"/>
    </source>
</evidence>
<accession>A0AAV3U1E6</accession>
<dbReference type="GO" id="GO:0006351">
    <property type="term" value="P:DNA-templated transcription"/>
    <property type="evidence" value="ECO:0007669"/>
    <property type="project" value="TreeGrafter"/>
</dbReference>
<dbReference type="PANTHER" id="PTHR30537:SF5">
    <property type="entry name" value="HTH-TYPE TRANSCRIPTIONAL ACTIVATOR TTDR-RELATED"/>
    <property type="match status" value="1"/>
</dbReference>
<dbReference type="PROSITE" id="PS50931">
    <property type="entry name" value="HTH_LYSR"/>
    <property type="match status" value="1"/>
</dbReference>
<evidence type="ECO:0000256" key="3">
    <source>
        <dbReference type="ARBA" id="ARBA00023125"/>
    </source>
</evidence>
<dbReference type="Gene3D" id="3.40.190.290">
    <property type="match status" value="1"/>
</dbReference>
<dbReference type="FunFam" id="1.10.10.10:FF:000001">
    <property type="entry name" value="LysR family transcriptional regulator"/>
    <property type="match status" value="1"/>
</dbReference>
<dbReference type="CDD" id="cd08422">
    <property type="entry name" value="PBP2_CrgA_like"/>
    <property type="match status" value="1"/>
</dbReference>